<reference evidence="4 5" key="1">
    <citation type="submission" date="2024-01" db="EMBL/GenBank/DDBJ databases">
        <title>Genome assemblies of Stephania.</title>
        <authorList>
            <person name="Yang L."/>
        </authorList>
    </citation>
    <scope>NUCLEOTIDE SEQUENCE [LARGE SCALE GENOMIC DNA]</scope>
    <source>
        <strain evidence="4">QJT</strain>
        <tissue evidence="4">Leaf</tissue>
    </source>
</reference>
<feature type="region of interest" description="Disordered" evidence="1">
    <location>
        <begin position="217"/>
        <end position="239"/>
    </location>
</feature>
<evidence type="ECO:0000256" key="2">
    <source>
        <dbReference type="SAM" id="SignalP"/>
    </source>
</evidence>
<dbReference type="CDD" id="cd00028">
    <property type="entry name" value="B_lectin"/>
    <property type="match status" value="1"/>
</dbReference>
<dbReference type="PANTHER" id="PTHR32444">
    <property type="entry name" value="BULB-TYPE LECTIN DOMAIN-CONTAINING PROTEIN"/>
    <property type="match status" value="1"/>
</dbReference>
<proteinExistence type="predicted"/>
<dbReference type="Pfam" id="PF01453">
    <property type="entry name" value="B_lectin"/>
    <property type="match status" value="1"/>
</dbReference>
<gene>
    <name evidence="4" type="ORF">Sjap_021965</name>
</gene>
<feature type="domain" description="Bulb-type lectin" evidence="3">
    <location>
        <begin position="20"/>
        <end position="143"/>
    </location>
</feature>
<dbReference type="PANTHER" id="PTHR32444:SF198">
    <property type="entry name" value="BULB-TYPE LECTIN DOMAIN-CONTAINING PROTEIN"/>
    <property type="match status" value="1"/>
</dbReference>
<dbReference type="Proteomes" id="UP001417504">
    <property type="component" value="Unassembled WGS sequence"/>
</dbReference>
<dbReference type="SUPFAM" id="SSF51110">
    <property type="entry name" value="alpha-D-mannose-specific plant lectins"/>
    <property type="match status" value="1"/>
</dbReference>
<name>A0AAP0ETP3_9MAGN</name>
<dbReference type="SMART" id="SM00108">
    <property type="entry name" value="B_lectin"/>
    <property type="match status" value="1"/>
</dbReference>
<evidence type="ECO:0000313" key="4">
    <source>
        <dbReference type="EMBL" id="KAK9096468.1"/>
    </source>
</evidence>
<dbReference type="EMBL" id="JBBNAE010000009">
    <property type="protein sequence ID" value="KAK9096468.1"/>
    <property type="molecule type" value="Genomic_DNA"/>
</dbReference>
<dbReference type="InterPro" id="IPR036426">
    <property type="entry name" value="Bulb-type_lectin_dom_sf"/>
</dbReference>
<evidence type="ECO:0000313" key="5">
    <source>
        <dbReference type="Proteomes" id="UP001417504"/>
    </source>
</evidence>
<protein>
    <recommendedName>
        <fullName evidence="3">Bulb-type lectin domain-containing protein</fullName>
    </recommendedName>
</protein>
<evidence type="ECO:0000259" key="3">
    <source>
        <dbReference type="PROSITE" id="PS50927"/>
    </source>
</evidence>
<organism evidence="4 5">
    <name type="scientific">Stephania japonica</name>
    <dbReference type="NCBI Taxonomy" id="461633"/>
    <lineage>
        <taxon>Eukaryota</taxon>
        <taxon>Viridiplantae</taxon>
        <taxon>Streptophyta</taxon>
        <taxon>Embryophyta</taxon>
        <taxon>Tracheophyta</taxon>
        <taxon>Spermatophyta</taxon>
        <taxon>Magnoliopsida</taxon>
        <taxon>Ranunculales</taxon>
        <taxon>Menispermaceae</taxon>
        <taxon>Menispermoideae</taxon>
        <taxon>Cissampelideae</taxon>
        <taxon>Stephania</taxon>
    </lineage>
</organism>
<feature type="signal peptide" evidence="2">
    <location>
        <begin position="1"/>
        <end position="18"/>
    </location>
</feature>
<feature type="chain" id="PRO_5042909297" description="Bulb-type lectin domain-containing protein" evidence="2">
    <location>
        <begin position="19"/>
        <end position="239"/>
    </location>
</feature>
<sequence length="239" mass="26450">MISLLLLCTLFVNHLCSAADVTITPNKFLRNGETIVSKGGTFALRFFSPANSQKQYVGIWFNNVSVQTAVWVANRDNPINNTSTGVVKIDDKGSLGIFNGNSSNPVWSINVSIPISGLFYKLMDSGNLVDSPGEQCHAVRVKDPQHRPKRVSRAFTALDVVSDAVGYKPYVVAHNAFPGIPLPWTQWSFRLTASLAVSSTEIEYQEVFNGVRVKRNGEEGKRSKDWKKKKCSRDDLSLV</sequence>
<dbReference type="AlphaFoldDB" id="A0AAP0ETP3"/>
<comment type="caution">
    <text evidence="4">The sequence shown here is derived from an EMBL/GenBank/DDBJ whole genome shotgun (WGS) entry which is preliminary data.</text>
</comment>
<evidence type="ECO:0000256" key="1">
    <source>
        <dbReference type="SAM" id="MobiDB-lite"/>
    </source>
</evidence>
<keyword evidence="5" id="KW-1185">Reference proteome</keyword>
<keyword evidence="2" id="KW-0732">Signal</keyword>
<dbReference type="PROSITE" id="PS50927">
    <property type="entry name" value="BULB_LECTIN"/>
    <property type="match status" value="1"/>
</dbReference>
<dbReference type="InterPro" id="IPR001480">
    <property type="entry name" value="Bulb-type_lectin_dom"/>
</dbReference>
<accession>A0AAP0ETP3</accession>
<dbReference type="Gene3D" id="2.90.10.10">
    <property type="entry name" value="Bulb-type lectin domain"/>
    <property type="match status" value="1"/>
</dbReference>